<evidence type="ECO:0000313" key="1">
    <source>
        <dbReference type="EMBL" id="KAF4662613.1"/>
    </source>
</evidence>
<dbReference type="PANTHER" id="PTHR10974:SF1">
    <property type="entry name" value="FI08016P-RELATED"/>
    <property type="match status" value="1"/>
</dbReference>
<dbReference type="EMBL" id="JABANN010000150">
    <property type="protein sequence ID" value="KAF4668970.1"/>
    <property type="molecule type" value="Genomic_DNA"/>
</dbReference>
<dbReference type="Pfam" id="PF02995">
    <property type="entry name" value="DUF229"/>
    <property type="match status" value="1"/>
</dbReference>
<dbReference type="Proteomes" id="UP000572268">
    <property type="component" value="Unassembled WGS sequence"/>
</dbReference>
<accession>A0A7J6MCS1</accession>
<reference evidence="3 4" key="1">
    <citation type="submission" date="2020-04" db="EMBL/GenBank/DDBJ databases">
        <title>Perkinsus olseni comparative genomics.</title>
        <authorList>
            <person name="Bogema D.R."/>
        </authorList>
    </citation>
    <scope>NUCLEOTIDE SEQUENCE [LARGE SCALE GENOMIC DNA]</scope>
    <source>
        <strain evidence="1">ATCC PRA-179</strain>
        <strain evidence="2">ATCC PRA-31</strain>
    </source>
</reference>
<evidence type="ECO:0000313" key="3">
    <source>
        <dbReference type="Proteomes" id="UP000570595"/>
    </source>
</evidence>
<organism evidence="2 4">
    <name type="scientific">Perkinsus olseni</name>
    <name type="common">Perkinsus atlanticus</name>
    <dbReference type="NCBI Taxonomy" id="32597"/>
    <lineage>
        <taxon>Eukaryota</taxon>
        <taxon>Sar</taxon>
        <taxon>Alveolata</taxon>
        <taxon>Perkinsozoa</taxon>
        <taxon>Perkinsea</taxon>
        <taxon>Perkinsida</taxon>
        <taxon>Perkinsidae</taxon>
        <taxon>Perkinsus</taxon>
    </lineage>
</organism>
<dbReference type="Proteomes" id="UP000570595">
    <property type="component" value="Unassembled WGS sequence"/>
</dbReference>
<dbReference type="InterPro" id="IPR004245">
    <property type="entry name" value="DUF229"/>
</dbReference>
<dbReference type="PANTHER" id="PTHR10974">
    <property type="entry name" value="FI08016P-RELATED"/>
    <property type="match status" value="1"/>
</dbReference>
<evidence type="ECO:0000313" key="2">
    <source>
        <dbReference type="EMBL" id="KAF4668970.1"/>
    </source>
</evidence>
<name>A0A7J6MCS1_PEROL</name>
<dbReference type="OrthoDB" id="434136at2759"/>
<proteinExistence type="predicted"/>
<sequence>MRPFYCTVHVGTLVVALKNGEYFYSNGREAMHLAKTRDGVDMSITQRDPPGTGFAKTFRLKGSVQENGCLSSVAFMQSPDRFRGDAKAKDAICFDNADHALFTGIELDSGVNEVKLKPWRVGGFLPVGAFKGSVPQFGMSLIFKELHHADAPKEGRMVVEGSATFREYSQYTVTFEQDIKRQNRFHIKESVKLENNFTAHGKHSNGVGDLISRDPRSTFYYREPLLLVDIPREVFEEGRENWGQSVPMNGLRILLMREDDAVADAVVKPNTLKKTRRKPSPRKAVRAEKRRAEVLAADEGAPRATALVGAAVHDNRELFSGEYEEEDHALFISVACCSWAIESLHQCSPRPLREDFSSWNRSTYEVQHCPAQDGRGAAYHFVLLNATHFLNNICDRNNGVCHLPTEKSSECSTDFYALDEYPRVLRSEEEVEYPNQKPRAKMQLSGSHFRLTHDALILHNCTASVEWTIFHLRRTPTPPPRMSLSRREAALALSGVFGTAFQPASRKGGRGNVYTTDHVTLIMIDAISRAHFMRTFPKTRAYVESKREVRESYVLGGFIATGKFTMLAMTAFQIGYFNPLTPLMEFATEDGRTRGLAQYAREAGMISGICAGIEGFNLMAHNWKDGQLGPHHYLNALEDRVRGLSEIHEGKTVLECTGNLRQEEYCFPVGKSVAMAYQKEKGVRLFQQLYMTGNHQGDQLYGFGWDDDLVEYLKWQDNFYSQLGQRHTTIIMSDHGNQWASHKAAANERYSPLAIISSNKEFPSHVHQVLSHNELALITSVDLHNAVLGLMDKSILPVNCRWESTNCDVSVRNIFTRKVHHRTPQQLGIPTKASPCSLEWGEESSSVPSDLIEHIIVSINSQHSRGSACLDLELSPEFTPTMRRTTDESAGIVRLRLRPQELTNVSMLFDVELIGDTPQFAEPRETYMSFQVCMPKDTSSFNKLTCLCNKFAI</sequence>
<comment type="caution">
    <text evidence="2">The sequence shown here is derived from an EMBL/GenBank/DDBJ whole genome shotgun (WGS) entry which is preliminary data.</text>
</comment>
<evidence type="ECO:0000313" key="4">
    <source>
        <dbReference type="Proteomes" id="UP000572268"/>
    </source>
</evidence>
<dbReference type="GO" id="GO:0005615">
    <property type="term" value="C:extracellular space"/>
    <property type="evidence" value="ECO:0007669"/>
    <property type="project" value="TreeGrafter"/>
</dbReference>
<protein>
    <submittedName>
        <fullName evidence="2">Uncharacterized protein</fullName>
    </submittedName>
</protein>
<gene>
    <name evidence="2" type="ORF">FOL46_001743</name>
    <name evidence="1" type="ORF">FOZ61_002343</name>
</gene>
<dbReference type="AlphaFoldDB" id="A0A7J6MCS1"/>
<dbReference type="EMBL" id="JABAHT010000164">
    <property type="protein sequence ID" value="KAF4662613.1"/>
    <property type="molecule type" value="Genomic_DNA"/>
</dbReference>